<dbReference type="EMBL" id="BMAO01034954">
    <property type="protein sequence ID" value="GFR00056.1"/>
    <property type="molecule type" value="Genomic_DNA"/>
</dbReference>
<name>A0A8X6L6Z5_TRICU</name>
<reference evidence="1" key="1">
    <citation type="submission" date="2020-07" db="EMBL/GenBank/DDBJ databases">
        <title>Multicomponent nature underlies the extraordinary mechanical properties of spider dragline silk.</title>
        <authorList>
            <person name="Kono N."/>
            <person name="Nakamura H."/>
            <person name="Mori M."/>
            <person name="Yoshida Y."/>
            <person name="Ohtoshi R."/>
            <person name="Malay A.D."/>
            <person name="Moran D.A.P."/>
            <person name="Tomita M."/>
            <person name="Numata K."/>
            <person name="Arakawa K."/>
        </authorList>
    </citation>
    <scope>NUCLEOTIDE SEQUENCE</scope>
</reference>
<gene>
    <name evidence="1" type="primary">NCL1_39397</name>
    <name evidence="1" type="ORF">TNCT_36941</name>
</gene>
<sequence length="179" mass="20336">MSSLFISSLQGACDLKKFREKGIVPNIIPDVPLSVIKVQYITESGIDCGVELNSTETGRYPGIEFKASNPDKLHTFVMFDPDAPTPQNPHLASFRNWVVEDIPGNRFYEGYTVSSFTPPNPPINSEAHRYIFLIYQQPKDEKLKESFDDGKRTHFKINTFVKNRNLIGPIAGNFLYVRH</sequence>
<dbReference type="Pfam" id="PF01161">
    <property type="entry name" value="PBP"/>
    <property type="match status" value="1"/>
</dbReference>
<comment type="caution">
    <text evidence="1">The sequence shown here is derived from an EMBL/GenBank/DDBJ whole genome shotgun (WGS) entry which is preliminary data.</text>
</comment>
<dbReference type="OrthoDB" id="2506647at2759"/>
<proteinExistence type="predicted"/>
<dbReference type="AlphaFoldDB" id="A0A8X6L6Z5"/>
<dbReference type="CDD" id="cd00866">
    <property type="entry name" value="PEBP_euk"/>
    <property type="match status" value="1"/>
</dbReference>
<dbReference type="PANTHER" id="PTHR11362">
    <property type="entry name" value="PHOSPHATIDYLETHANOLAMINE-BINDING PROTEIN"/>
    <property type="match status" value="1"/>
</dbReference>
<dbReference type="InterPro" id="IPR008914">
    <property type="entry name" value="PEBP"/>
</dbReference>
<organism evidence="1 2">
    <name type="scientific">Trichonephila clavata</name>
    <name type="common">Joro spider</name>
    <name type="synonym">Nephila clavata</name>
    <dbReference type="NCBI Taxonomy" id="2740835"/>
    <lineage>
        <taxon>Eukaryota</taxon>
        <taxon>Metazoa</taxon>
        <taxon>Ecdysozoa</taxon>
        <taxon>Arthropoda</taxon>
        <taxon>Chelicerata</taxon>
        <taxon>Arachnida</taxon>
        <taxon>Araneae</taxon>
        <taxon>Araneomorphae</taxon>
        <taxon>Entelegynae</taxon>
        <taxon>Araneoidea</taxon>
        <taxon>Nephilidae</taxon>
        <taxon>Trichonephila</taxon>
    </lineage>
</organism>
<protein>
    <submittedName>
        <fullName evidence="1">OV-16 antigen</fullName>
    </submittedName>
</protein>
<dbReference type="InterPro" id="IPR035810">
    <property type="entry name" value="PEBP_euk"/>
</dbReference>
<accession>A0A8X6L6Z5</accession>
<dbReference type="Proteomes" id="UP000887116">
    <property type="component" value="Unassembled WGS sequence"/>
</dbReference>
<dbReference type="InterPro" id="IPR036610">
    <property type="entry name" value="PEBP-like_sf"/>
</dbReference>
<evidence type="ECO:0000313" key="1">
    <source>
        <dbReference type="EMBL" id="GFR00056.1"/>
    </source>
</evidence>
<keyword evidence="2" id="KW-1185">Reference proteome</keyword>
<dbReference type="PANTHER" id="PTHR11362:SF82">
    <property type="entry name" value="PHOSPHATIDYLETHANOLAMINE-BINDING PROTEIN 4"/>
    <property type="match status" value="1"/>
</dbReference>
<dbReference type="SUPFAM" id="SSF49777">
    <property type="entry name" value="PEBP-like"/>
    <property type="match status" value="1"/>
</dbReference>
<evidence type="ECO:0000313" key="2">
    <source>
        <dbReference type="Proteomes" id="UP000887116"/>
    </source>
</evidence>
<dbReference type="Gene3D" id="3.90.280.10">
    <property type="entry name" value="PEBP-like"/>
    <property type="match status" value="1"/>
</dbReference>